<reference evidence="5" key="2">
    <citation type="submission" date="2020-11" db="EMBL/GenBank/DDBJ databases">
        <authorList>
            <person name="Cecchin M."/>
            <person name="Marcolungo L."/>
            <person name="Rossato M."/>
            <person name="Girolomoni L."/>
            <person name="Cosentino E."/>
            <person name="Cuine S."/>
            <person name="Li-Beisson Y."/>
            <person name="Delledonne M."/>
            <person name="Ballottari M."/>
        </authorList>
    </citation>
    <scope>NUCLEOTIDE SEQUENCE</scope>
    <source>
        <strain evidence="5">211/11P</strain>
        <tissue evidence="5">Whole cell</tissue>
    </source>
</reference>
<dbReference type="PANTHER" id="PTHR15367">
    <property type="entry name" value="DNA-DIRECTED RNA POLYMERASE III"/>
    <property type="match status" value="1"/>
</dbReference>
<feature type="compositionally biased region" description="Basic and acidic residues" evidence="4">
    <location>
        <begin position="172"/>
        <end position="183"/>
    </location>
</feature>
<evidence type="ECO:0000313" key="6">
    <source>
        <dbReference type="Proteomes" id="UP001055712"/>
    </source>
</evidence>
<dbReference type="GO" id="GO:0005666">
    <property type="term" value="C:RNA polymerase III complex"/>
    <property type="evidence" value="ECO:0007669"/>
    <property type="project" value="TreeGrafter"/>
</dbReference>
<reference evidence="5" key="1">
    <citation type="journal article" date="2019" name="Plant J.">
        <title>Chlorella vulgaris genome assembly and annotation reveals the molecular basis for metabolic acclimation to high light conditions.</title>
        <authorList>
            <person name="Cecchin M."/>
            <person name="Marcolungo L."/>
            <person name="Rossato M."/>
            <person name="Girolomoni L."/>
            <person name="Cosentino E."/>
            <person name="Cuine S."/>
            <person name="Li-Beisson Y."/>
            <person name="Delledonne M."/>
            <person name="Ballottari M."/>
        </authorList>
    </citation>
    <scope>NUCLEOTIDE SEQUENCE</scope>
    <source>
        <strain evidence="5">211/11P</strain>
    </source>
</reference>
<gene>
    <name evidence="5" type="ORF">D9Q98_001045</name>
</gene>
<dbReference type="AlphaFoldDB" id="A0A9D4Z2L5"/>
<evidence type="ECO:0000256" key="1">
    <source>
        <dbReference type="ARBA" id="ARBA00004123"/>
    </source>
</evidence>
<dbReference type="Proteomes" id="UP001055712">
    <property type="component" value="Unassembled WGS sequence"/>
</dbReference>
<dbReference type="PANTHER" id="PTHR15367:SF2">
    <property type="entry name" value="DNA-DIRECTED RNA POLYMERASE III SUBUNIT"/>
    <property type="match status" value="1"/>
</dbReference>
<keyword evidence="3" id="KW-0539">Nucleus</keyword>
<dbReference type="GO" id="GO:0006383">
    <property type="term" value="P:transcription by RNA polymerase III"/>
    <property type="evidence" value="ECO:0007669"/>
    <property type="project" value="InterPro"/>
</dbReference>
<feature type="region of interest" description="Disordered" evidence="4">
    <location>
        <begin position="1"/>
        <end position="58"/>
    </location>
</feature>
<feature type="region of interest" description="Disordered" evidence="4">
    <location>
        <begin position="154"/>
        <end position="251"/>
    </location>
</feature>
<comment type="subcellular location">
    <subcellularLocation>
        <location evidence="1">Nucleus</location>
    </subcellularLocation>
</comment>
<evidence type="ECO:0000256" key="2">
    <source>
        <dbReference type="ARBA" id="ARBA00008352"/>
    </source>
</evidence>
<sequence>MSGRGRGRGGRGGGRGGMPQPVAKNDDGSIVQVQQLDGPPPLFPPIKEGRLPPVPDKLDQTIERQMYFLRRESEGVGGKRKRAADFVQSYREVMQEAAPSSATTAATGGVAAGTLPYPVTMTLDPRYFPEELYTKQKRSANASAAEAAFWAAQREKRANTQREMTDQLALGKLDELARREDRGVGAGKGPGGKGGGEGEEGDEPVAEEFEEEEEDEHPEDDDYYQGDLVDDDEGYLDDYDDGGGGDEGPIF</sequence>
<evidence type="ECO:0000256" key="3">
    <source>
        <dbReference type="ARBA" id="ARBA00023242"/>
    </source>
</evidence>
<name>A0A9D4Z2L5_CHLVU</name>
<protein>
    <recommendedName>
        <fullName evidence="7">DNA-directed RNA polymerase III subunit</fullName>
    </recommendedName>
</protein>
<comment type="caution">
    <text evidence="5">The sequence shown here is derived from an EMBL/GenBank/DDBJ whole genome shotgun (WGS) entry which is preliminary data.</text>
</comment>
<keyword evidence="6" id="KW-1185">Reference proteome</keyword>
<organism evidence="5 6">
    <name type="scientific">Chlorella vulgaris</name>
    <name type="common">Green alga</name>
    <dbReference type="NCBI Taxonomy" id="3077"/>
    <lineage>
        <taxon>Eukaryota</taxon>
        <taxon>Viridiplantae</taxon>
        <taxon>Chlorophyta</taxon>
        <taxon>core chlorophytes</taxon>
        <taxon>Trebouxiophyceae</taxon>
        <taxon>Chlorellales</taxon>
        <taxon>Chlorellaceae</taxon>
        <taxon>Chlorella clade</taxon>
        <taxon>Chlorella</taxon>
    </lineage>
</organism>
<evidence type="ECO:0000313" key="5">
    <source>
        <dbReference type="EMBL" id="KAI3438622.1"/>
    </source>
</evidence>
<feature type="compositionally biased region" description="Basic and acidic residues" evidence="4">
    <location>
        <begin position="154"/>
        <end position="165"/>
    </location>
</feature>
<feature type="compositionally biased region" description="Gly residues" evidence="4">
    <location>
        <begin position="184"/>
        <end position="195"/>
    </location>
</feature>
<accession>A0A9D4Z2L5</accession>
<evidence type="ECO:0000256" key="4">
    <source>
        <dbReference type="SAM" id="MobiDB-lite"/>
    </source>
</evidence>
<dbReference type="OrthoDB" id="513623at2759"/>
<feature type="compositionally biased region" description="Acidic residues" evidence="4">
    <location>
        <begin position="197"/>
        <end position="244"/>
    </location>
</feature>
<proteinExistence type="inferred from homology"/>
<comment type="similarity">
    <text evidence="2">Belongs to the eukaryotic RPC7 RNA polymerase subunit family.</text>
</comment>
<dbReference type="InterPro" id="IPR024661">
    <property type="entry name" value="RNA_pol_III_Rpc31"/>
</dbReference>
<evidence type="ECO:0008006" key="7">
    <source>
        <dbReference type="Google" id="ProtNLM"/>
    </source>
</evidence>
<dbReference type="EMBL" id="SIDB01000001">
    <property type="protein sequence ID" value="KAI3438622.1"/>
    <property type="molecule type" value="Genomic_DNA"/>
</dbReference>